<dbReference type="InterPro" id="IPR000160">
    <property type="entry name" value="GGDEF_dom"/>
</dbReference>
<accession>A0A1H8VRU9</accession>
<feature type="domain" description="EAL" evidence="2">
    <location>
        <begin position="493"/>
        <end position="746"/>
    </location>
</feature>
<dbReference type="SMART" id="SM00267">
    <property type="entry name" value="GGDEF"/>
    <property type="match status" value="1"/>
</dbReference>
<dbReference type="CDD" id="cd01949">
    <property type="entry name" value="GGDEF"/>
    <property type="match status" value="1"/>
</dbReference>
<feature type="transmembrane region" description="Helical" evidence="1">
    <location>
        <begin position="138"/>
        <end position="161"/>
    </location>
</feature>
<dbReference type="NCBIfam" id="TIGR00254">
    <property type="entry name" value="GGDEF"/>
    <property type="match status" value="1"/>
</dbReference>
<name>A0A1H8VRU9_9ACTN</name>
<dbReference type="STRING" id="673521.SAMN05660991_03750"/>
<protein>
    <submittedName>
        <fullName evidence="4">Diguanylate cyclase/phosphodiesterase</fullName>
    </submittedName>
</protein>
<feature type="domain" description="GGDEF" evidence="3">
    <location>
        <begin position="346"/>
        <end position="484"/>
    </location>
</feature>
<keyword evidence="1" id="KW-0812">Transmembrane</keyword>
<evidence type="ECO:0000259" key="2">
    <source>
        <dbReference type="PROSITE" id="PS50883"/>
    </source>
</evidence>
<feature type="transmembrane region" description="Helical" evidence="1">
    <location>
        <begin position="173"/>
        <end position="190"/>
    </location>
</feature>
<evidence type="ECO:0000256" key="1">
    <source>
        <dbReference type="SAM" id="Phobius"/>
    </source>
</evidence>
<evidence type="ECO:0000259" key="3">
    <source>
        <dbReference type="PROSITE" id="PS50887"/>
    </source>
</evidence>
<proteinExistence type="predicted"/>
<feature type="transmembrane region" description="Helical" evidence="1">
    <location>
        <begin position="108"/>
        <end position="126"/>
    </location>
</feature>
<feature type="transmembrane region" description="Helical" evidence="1">
    <location>
        <begin position="226"/>
        <end position="246"/>
    </location>
</feature>
<dbReference type="Gene3D" id="3.20.20.450">
    <property type="entry name" value="EAL domain"/>
    <property type="match status" value="1"/>
</dbReference>
<dbReference type="InterPro" id="IPR043128">
    <property type="entry name" value="Rev_trsase/Diguanyl_cyclase"/>
</dbReference>
<dbReference type="Proteomes" id="UP000198960">
    <property type="component" value="Unassembled WGS sequence"/>
</dbReference>
<dbReference type="PROSITE" id="PS50883">
    <property type="entry name" value="EAL"/>
    <property type="match status" value="1"/>
</dbReference>
<dbReference type="PANTHER" id="PTHR33121">
    <property type="entry name" value="CYCLIC DI-GMP PHOSPHODIESTERASE PDEF"/>
    <property type="match status" value="1"/>
</dbReference>
<feature type="transmembrane region" description="Helical" evidence="1">
    <location>
        <begin position="286"/>
        <end position="305"/>
    </location>
</feature>
<feature type="transmembrane region" description="Helical" evidence="1">
    <location>
        <begin position="82"/>
        <end position="102"/>
    </location>
</feature>
<dbReference type="Pfam" id="PF00563">
    <property type="entry name" value="EAL"/>
    <property type="match status" value="1"/>
</dbReference>
<keyword evidence="1" id="KW-1133">Transmembrane helix</keyword>
<dbReference type="InterPro" id="IPR029787">
    <property type="entry name" value="Nucleotide_cyclase"/>
</dbReference>
<dbReference type="GO" id="GO:0071111">
    <property type="term" value="F:cyclic-guanylate-specific phosphodiesterase activity"/>
    <property type="evidence" value="ECO:0007669"/>
    <property type="project" value="InterPro"/>
</dbReference>
<evidence type="ECO:0000313" key="5">
    <source>
        <dbReference type="Proteomes" id="UP000198960"/>
    </source>
</evidence>
<dbReference type="CDD" id="cd01948">
    <property type="entry name" value="EAL"/>
    <property type="match status" value="1"/>
</dbReference>
<dbReference type="InterPro" id="IPR035919">
    <property type="entry name" value="EAL_sf"/>
</dbReference>
<keyword evidence="1" id="KW-0472">Membrane</keyword>
<dbReference type="InterPro" id="IPR050706">
    <property type="entry name" value="Cyclic-di-GMP_PDE-like"/>
</dbReference>
<gene>
    <name evidence="4" type="ORF">SAMN05660991_03750</name>
</gene>
<dbReference type="SMART" id="SM00052">
    <property type="entry name" value="EAL"/>
    <property type="match status" value="1"/>
</dbReference>
<sequence length="746" mass="78252">MPVRSRVRLLPGAPLWLLAVIAAGVAAQAAAAAGRLPAPLEPYALLMALPAYGGLVTLLLWRSRIVDQERDVWARLRMGATALAGVTALGGVLAVFPATHAVGTTGALWAPLVAYVFLYGGVVRWNRFGTEVADPDNLLTGVAALLSWVALTLVSVEALGGADSLTTAQLNPVAVQLAAGQLLFITALLQRVLGDLRRDVRPVLLACGFGGIDLTGYLVLGDVAAPAWAATSGTAACLFIAVAALIRPLPATPRPTDAASSMAGAFTVIVLGGAALVAAGFSDPSVAMLVCAGLAVLGGGVRLLIGVRDLAQLATTRAEALTDQLTTLPNRRAVLRRMDELGARNTAVAFALLDLDRFKEVNDGLGHGAGDDLLRQVAARLSPVLRTGDLLGRLGGDEFAVVVAVEPGASAEDTAEHLCRRLREQFTEPFVLDGLAVHVGASIGATIGRLSAGDAEASARLLGEADAAMYDAKRGGGGFALYDGARHAESGTALTLVEELRAGITGGQLVLHHQQQVDMRTGRVVGVEALVRWQHPRLGLLQPARFLDLAEAHGLMDALTDEVLGQAVRQLARWRATVPDLRMSVNLSPSNLLDTVLPDRLAVLLAEVGVPAEALTLEVTETVLLRDPERSRAVVAALSAHGVEISIDDFGTGYCSLAYLRDLSVSELKLDRSFTADLLRDPRTEAIVASVVELAHRLDVRVIAEGVEDEVTLARLAELGCDQTQGYLHGRPVPADELRLDLTPAP</sequence>
<evidence type="ECO:0000313" key="4">
    <source>
        <dbReference type="EMBL" id="SEP17957.1"/>
    </source>
</evidence>
<dbReference type="Gene3D" id="3.30.70.270">
    <property type="match status" value="1"/>
</dbReference>
<feature type="transmembrane region" description="Helical" evidence="1">
    <location>
        <begin position="202"/>
        <end position="220"/>
    </location>
</feature>
<dbReference type="InterPro" id="IPR001633">
    <property type="entry name" value="EAL_dom"/>
</dbReference>
<reference evidence="5" key="1">
    <citation type="submission" date="2016-10" db="EMBL/GenBank/DDBJ databases">
        <authorList>
            <person name="Varghese N."/>
            <person name="Submissions S."/>
        </authorList>
    </citation>
    <scope>NUCLEOTIDE SEQUENCE [LARGE SCALE GENOMIC DNA]</scope>
    <source>
        <strain evidence="5">DSM 45413</strain>
    </source>
</reference>
<dbReference type="EMBL" id="FOEE01000013">
    <property type="protein sequence ID" value="SEP17957.1"/>
    <property type="molecule type" value="Genomic_DNA"/>
</dbReference>
<keyword evidence="5" id="KW-1185">Reference proteome</keyword>
<dbReference type="SUPFAM" id="SSF55073">
    <property type="entry name" value="Nucleotide cyclase"/>
    <property type="match status" value="1"/>
</dbReference>
<dbReference type="Pfam" id="PF00990">
    <property type="entry name" value="GGDEF"/>
    <property type="match status" value="1"/>
</dbReference>
<feature type="transmembrane region" description="Helical" evidence="1">
    <location>
        <begin position="42"/>
        <end position="61"/>
    </location>
</feature>
<dbReference type="SUPFAM" id="SSF141868">
    <property type="entry name" value="EAL domain-like"/>
    <property type="match status" value="1"/>
</dbReference>
<dbReference type="PROSITE" id="PS50887">
    <property type="entry name" value="GGDEF"/>
    <property type="match status" value="1"/>
</dbReference>
<organism evidence="4 5">
    <name type="scientific">Trujillonella endophytica</name>
    <dbReference type="NCBI Taxonomy" id="673521"/>
    <lineage>
        <taxon>Bacteria</taxon>
        <taxon>Bacillati</taxon>
        <taxon>Actinomycetota</taxon>
        <taxon>Actinomycetes</taxon>
        <taxon>Geodermatophilales</taxon>
        <taxon>Geodermatophilaceae</taxon>
        <taxon>Trujillonella</taxon>
    </lineage>
</organism>
<feature type="transmembrane region" description="Helical" evidence="1">
    <location>
        <begin position="258"/>
        <end position="280"/>
    </location>
</feature>
<dbReference type="AlphaFoldDB" id="A0A1H8VRU9"/>
<dbReference type="PANTHER" id="PTHR33121:SF70">
    <property type="entry name" value="SIGNALING PROTEIN YKOW"/>
    <property type="match status" value="1"/>
</dbReference>